<dbReference type="InterPro" id="IPR002539">
    <property type="entry name" value="MaoC-like_dom"/>
</dbReference>
<dbReference type="GO" id="GO:0004300">
    <property type="term" value="F:enoyl-CoA hydratase activity"/>
    <property type="evidence" value="ECO:0007669"/>
    <property type="project" value="UniProtKB-EC"/>
</dbReference>
<dbReference type="STRING" id="1122214.Mame_00526"/>
<dbReference type="KEGG" id="mmed:Mame_00526"/>
<keyword evidence="3" id="KW-1185">Reference proteome</keyword>
<dbReference type="InterPro" id="IPR029069">
    <property type="entry name" value="HotDog_dom_sf"/>
</dbReference>
<feature type="domain" description="MaoC-like" evidence="1">
    <location>
        <begin position="21"/>
        <end position="108"/>
    </location>
</feature>
<dbReference type="AlphaFoldDB" id="A0A1U9YWU5"/>
<protein>
    <submittedName>
        <fullName evidence="2">Putative enoyl-CoA hydratase 1</fullName>
        <ecNumber evidence="2">4.2.1.17</ecNumber>
    </submittedName>
</protein>
<name>A0A1U9YWU5_9HYPH</name>
<evidence type="ECO:0000259" key="1">
    <source>
        <dbReference type="Pfam" id="PF01575"/>
    </source>
</evidence>
<dbReference type="PANTHER" id="PTHR43841:SF3">
    <property type="entry name" value="(3R)-HYDROXYACYL-ACP DEHYDRATASE SUBUNIT HADB"/>
    <property type="match status" value="1"/>
</dbReference>
<sequence>MTGALAAARVGDALPELRFGPITRDRLARFARASGDHNPIHLDSDFARAAGADEVFGHGMLTMGVLTRLVSGWYGQAALRQLDLRFLAKTPLGATLACTGTVTDRRDDADGIRLTLAIAAALEDGTTVLAGTALVALPQPGESA</sequence>
<dbReference type="EMBL" id="CP020330">
    <property type="protein sequence ID" value="AQZ49909.1"/>
    <property type="molecule type" value="Genomic_DNA"/>
</dbReference>
<evidence type="ECO:0000313" key="3">
    <source>
        <dbReference type="Proteomes" id="UP000191135"/>
    </source>
</evidence>
<dbReference type="Proteomes" id="UP000191135">
    <property type="component" value="Chromosome"/>
</dbReference>
<dbReference type="EC" id="4.2.1.17" evidence="2"/>
<dbReference type="OrthoDB" id="9800237at2"/>
<gene>
    <name evidence="2" type="ORF">Mame_00526</name>
</gene>
<proteinExistence type="predicted"/>
<organism evidence="2 3">
    <name type="scientific">Martelella mediterranea DSM 17316</name>
    <dbReference type="NCBI Taxonomy" id="1122214"/>
    <lineage>
        <taxon>Bacteria</taxon>
        <taxon>Pseudomonadati</taxon>
        <taxon>Pseudomonadota</taxon>
        <taxon>Alphaproteobacteria</taxon>
        <taxon>Hyphomicrobiales</taxon>
        <taxon>Aurantimonadaceae</taxon>
        <taxon>Martelella</taxon>
    </lineage>
</organism>
<dbReference type="RefSeq" id="WP_018066274.1">
    <property type="nucleotide sequence ID" value="NZ_AQWH01000021.1"/>
</dbReference>
<keyword evidence="2" id="KW-0456">Lyase</keyword>
<reference evidence="2 3" key="1">
    <citation type="submission" date="2017-03" db="EMBL/GenBank/DDBJ databases">
        <title>Foreign affairs: Plasmid Transfer between Roseobacters and Rhizobia.</title>
        <authorList>
            <person name="Bartling P."/>
            <person name="Bunk B."/>
            <person name="Overmann J."/>
            <person name="Brinkmann H."/>
            <person name="Petersen J."/>
        </authorList>
    </citation>
    <scope>NUCLEOTIDE SEQUENCE [LARGE SCALE GENOMIC DNA]</scope>
    <source>
        <strain evidence="2 3">MACL11</strain>
    </source>
</reference>
<dbReference type="PANTHER" id="PTHR43841">
    <property type="entry name" value="3-HYDROXYACYL-THIOESTER DEHYDRATASE HTDX-RELATED"/>
    <property type="match status" value="1"/>
</dbReference>
<accession>A0A1U9YWU5</accession>
<dbReference type="eggNOG" id="COG2030">
    <property type="taxonomic scope" value="Bacteria"/>
</dbReference>
<evidence type="ECO:0000313" key="2">
    <source>
        <dbReference type="EMBL" id="AQZ49909.1"/>
    </source>
</evidence>
<dbReference type="Pfam" id="PF01575">
    <property type="entry name" value="MaoC_dehydratas"/>
    <property type="match status" value="1"/>
</dbReference>
<dbReference type="Gene3D" id="3.10.129.10">
    <property type="entry name" value="Hotdog Thioesterase"/>
    <property type="match status" value="1"/>
</dbReference>
<dbReference type="SUPFAM" id="SSF54637">
    <property type="entry name" value="Thioesterase/thiol ester dehydrase-isomerase"/>
    <property type="match status" value="1"/>
</dbReference>